<dbReference type="AlphaFoldDB" id="A0A803PBQ9"/>
<dbReference type="Proteomes" id="UP000596661">
    <property type="component" value="Chromosome 4"/>
</dbReference>
<dbReference type="EMBL" id="UZAU01000372">
    <property type="status" value="NOT_ANNOTATED_CDS"/>
    <property type="molecule type" value="Genomic_DNA"/>
</dbReference>
<evidence type="ECO:0000313" key="2">
    <source>
        <dbReference type="EnsemblPlants" id="cds.evm.model.04.1108"/>
    </source>
</evidence>
<name>A0A803PBQ9_CANSA</name>
<evidence type="ECO:0000313" key="3">
    <source>
        <dbReference type="Proteomes" id="UP000596661"/>
    </source>
</evidence>
<sequence>MVVTRLTSVERSIIAGQPTGGTPVTGAGNMTTPASQMPGGGLIISSTTRPLRPANVGIKTSDQIPLEEPRVELEDPKEADPLVEQLSHIVASLEQ</sequence>
<accession>A0A803PBQ9</accession>
<reference evidence="2" key="2">
    <citation type="submission" date="2021-03" db="UniProtKB">
        <authorList>
            <consortium name="EnsemblPlants"/>
        </authorList>
    </citation>
    <scope>IDENTIFICATION</scope>
</reference>
<dbReference type="Gramene" id="evm.model.04.1108">
    <property type="protein sequence ID" value="cds.evm.model.04.1108"/>
    <property type="gene ID" value="evm.TU.04.1108"/>
</dbReference>
<reference evidence="2" key="1">
    <citation type="submission" date="2018-11" db="EMBL/GenBank/DDBJ databases">
        <authorList>
            <person name="Grassa J C."/>
        </authorList>
    </citation>
    <scope>NUCLEOTIDE SEQUENCE [LARGE SCALE GENOMIC DNA]</scope>
</reference>
<dbReference type="EnsemblPlants" id="evm.model.04.1108">
    <property type="protein sequence ID" value="cds.evm.model.04.1108"/>
    <property type="gene ID" value="evm.TU.04.1108"/>
</dbReference>
<evidence type="ECO:0000256" key="1">
    <source>
        <dbReference type="SAM" id="MobiDB-lite"/>
    </source>
</evidence>
<protein>
    <submittedName>
        <fullName evidence="2">Uncharacterized protein</fullName>
    </submittedName>
</protein>
<keyword evidence="3" id="KW-1185">Reference proteome</keyword>
<feature type="region of interest" description="Disordered" evidence="1">
    <location>
        <begin position="13"/>
        <end position="41"/>
    </location>
</feature>
<organism evidence="2 3">
    <name type="scientific">Cannabis sativa</name>
    <name type="common">Hemp</name>
    <name type="synonym">Marijuana</name>
    <dbReference type="NCBI Taxonomy" id="3483"/>
    <lineage>
        <taxon>Eukaryota</taxon>
        <taxon>Viridiplantae</taxon>
        <taxon>Streptophyta</taxon>
        <taxon>Embryophyta</taxon>
        <taxon>Tracheophyta</taxon>
        <taxon>Spermatophyta</taxon>
        <taxon>Magnoliopsida</taxon>
        <taxon>eudicotyledons</taxon>
        <taxon>Gunneridae</taxon>
        <taxon>Pentapetalae</taxon>
        <taxon>rosids</taxon>
        <taxon>fabids</taxon>
        <taxon>Rosales</taxon>
        <taxon>Cannabaceae</taxon>
        <taxon>Cannabis</taxon>
    </lineage>
</organism>
<proteinExistence type="predicted"/>